<accession>A0ACB8RRM4</accession>
<keyword evidence="2" id="KW-1185">Reference proteome</keyword>
<evidence type="ECO:0000313" key="2">
    <source>
        <dbReference type="Proteomes" id="UP000814033"/>
    </source>
</evidence>
<proteinExistence type="predicted"/>
<dbReference type="Proteomes" id="UP000814033">
    <property type="component" value="Unassembled WGS sequence"/>
</dbReference>
<reference evidence="1" key="2">
    <citation type="journal article" date="2022" name="New Phytol.">
        <title>Evolutionary transition to the ectomycorrhizal habit in the genomes of a hyperdiverse lineage of mushroom-forming fungi.</title>
        <authorList>
            <person name="Looney B."/>
            <person name="Miyauchi S."/>
            <person name="Morin E."/>
            <person name="Drula E."/>
            <person name="Courty P.E."/>
            <person name="Kohler A."/>
            <person name="Kuo A."/>
            <person name="LaButti K."/>
            <person name="Pangilinan J."/>
            <person name="Lipzen A."/>
            <person name="Riley R."/>
            <person name="Andreopoulos W."/>
            <person name="He G."/>
            <person name="Johnson J."/>
            <person name="Nolan M."/>
            <person name="Tritt A."/>
            <person name="Barry K.W."/>
            <person name="Grigoriev I.V."/>
            <person name="Nagy L.G."/>
            <person name="Hibbett D."/>
            <person name="Henrissat B."/>
            <person name="Matheny P.B."/>
            <person name="Labbe J."/>
            <person name="Martin F.M."/>
        </authorList>
    </citation>
    <scope>NUCLEOTIDE SEQUENCE</scope>
    <source>
        <strain evidence="1">FP105234-sp</strain>
    </source>
</reference>
<sequence>MPCPILETLDITFYRALPTVPPVPGILLDNAAPALRKLRLTITITSAPILSVPSLTNLISLDLTYEPDVFGFRIPWPYDIVAGLRRLPRLEVLKLNISPFFMASVPSWTMDDLLETVQLPRLMHISLIASLGDAQCLLERLEIPSTATLQAHLSFYQRGHGTPALLFSVLRRFLHGSDASSSPITKLGISVRELQPDHFDLPSNDAIKVVAWRGAQRQYLPPVSLTVMWPHGSNGEVASNAVAAFASEDLAELVLLDAPWDEAAWTTALWHAPCIESIEVAGSAAVMLCAALANSEPGTYGSLAALKLRNVDFDDSLRSGPAGLCNDTTSARPRLGDVLPAWLEAGVSHLKILDLRRCGPVCHEILSQLRTALPNADIVAPYTDPGGPRSLRWGSSVSGDCASKRLLEGRSGGILLLCAGAESDLVVLDEVQVNDESELPPVDEVMEKWKELL</sequence>
<protein>
    <submittedName>
        <fullName evidence="1">Uncharacterized protein</fullName>
    </submittedName>
</protein>
<dbReference type="EMBL" id="MU275920">
    <property type="protein sequence ID" value="KAI0046670.1"/>
    <property type="molecule type" value="Genomic_DNA"/>
</dbReference>
<organism evidence="1 2">
    <name type="scientific">Auriscalpium vulgare</name>
    <dbReference type="NCBI Taxonomy" id="40419"/>
    <lineage>
        <taxon>Eukaryota</taxon>
        <taxon>Fungi</taxon>
        <taxon>Dikarya</taxon>
        <taxon>Basidiomycota</taxon>
        <taxon>Agaricomycotina</taxon>
        <taxon>Agaricomycetes</taxon>
        <taxon>Russulales</taxon>
        <taxon>Auriscalpiaceae</taxon>
        <taxon>Auriscalpium</taxon>
    </lineage>
</organism>
<evidence type="ECO:0000313" key="1">
    <source>
        <dbReference type="EMBL" id="KAI0046670.1"/>
    </source>
</evidence>
<comment type="caution">
    <text evidence="1">The sequence shown here is derived from an EMBL/GenBank/DDBJ whole genome shotgun (WGS) entry which is preliminary data.</text>
</comment>
<gene>
    <name evidence="1" type="ORF">FA95DRAFT_1348745</name>
</gene>
<name>A0ACB8RRM4_9AGAM</name>
<reference evidence="1" key="1">
    <citation type="submission" date="2021-02" db="EMBL/GenBank/DDBJ databases">
        <authorList>
            <consortium name="DOE Joint Genome Institute"/>
            <person name="Ahrendt S."/>
            <person name="Looney B.P."/>
            <person name="Miyauchi S."/>
            <person name="Morin E."/>
            <person name="Drula E."/>
            <person name="Courty P.E."/>
            <person name="Chicoki N."/>
            <person name="Fauchery L."/>
            <person name="Kohler A."/>
            <person name="Kuo A."/>
            <person name="Labutti K."/>
            <person name="Pangilinan J."/>
            <person name="Lipzen A."/>
            <person name="Riley R."/>
            <person name="Andreopoulos W."/>
            <person name="He G."/>
            <person name="Johnson J."/>
            <person name="Barry K.W."/>
            <person name="Grigoriev I.V."/>
            <person name="Nagy L."/>
            <person name="Hibbett D."/>
            <person name="Henrissat B."/>
            <person name="Matheny P.B."/>
            <person name="Labbe J."/>
            <person name="Martin F."/>
        </authorList>
    </citation>
    <scope>NUCLEOTIDE SEQUENCE</scope>
    <source>
        <strain evidence="1">FP105234-sp</strain>
    </source>
</reference>